<feature type="transmembrane region" description="Helical" evidence="3">
    <location>
        <begin position="701"/>
        <end position="722"/>
    </location>
</feature>
<feature type="region of interest" description="Disordered" evidence="2">
    <location>
        <begin position="1"/>
        <end position="71"/>
    </location>
</feature>
<evidence type="ECO:0000256" key="2">
    <source>
        <dbReference type="SAM" id="MobiDB-lite"/>
    </source>
</evidence>
<dbReference type="InterPro" id="IPR027417">
    <property type="entry name" value="P-loop_NTPase"/>
</dbReference>
<dbReference type="EMBL" id="KZ559662">
    <property type="protein sequence ID" value="PLN75124.1"/>
    <property type="molecule type" value="Genomic_DNA"/>
</dbReference>
<feature type="domain" description="Septin-type G" evidence="4">
    <location>
        <begin position="248"/>
        <end position="547"/>
    </location>
</feature>
<evidence type="ECO:0000259" key="4">
    <source>
        <dbReference type="PROSITE" id="PS51719"/>
    </source>
</evidence>
<evidence type="ECO:0000313" key="5">
    <source>
        <dbReference type="EMBL" id="PLN75124.1"/>
    </source>
</evidence>
<dbReference type="AlphaFoldDB" id="A0A2J5HE75"/>
<comment type="similarity">
    <text evidence="1">Belongs to the TRAFAC class TrmE-Era-EngA-EngB-Septin-like GTPase superfamily. Septin GTPase family.</text>
</comment>
<reference evidence="6" key="1">
    <citation type="submission" date="2017-12" db="EMBL/GenBank/DDBJ databases">
        <authorList>
            <consortium name="DOE Joint Genome Institute"/>
            <person name="Mondo S.J."/>
            <person name="Kjaerbolling I."/>
            <person name="Vesth T.C."/>
            <person name="Frisvad J.C."/>
            <person name="Nybo J.L."/>
            <person name="Theobald S."/>
            <person name="Kuo A."/>
            <person name="Bowyer P."/>
            <person name="Matsuda Y."/>
            <person name="Lyhne E.K."/>
            <person name="Kogle M.E."/>
            <person name="Clum A."/>
            <person name="Lipzen A."/>
            <person name="Salamov A."/>
            <person name="Ngan C.Y."/>
            <person name="Daum C."/>
            <person name="Chiniquy J."/>
            <person name="Barry K."/>
            <person name="LaButti K."/>
            <person name="Haridas S."/>
            <person name="Simmons B.A."/>
            <person name="Magnuson J.K."/>
            <person name="Mortensen U.H."/>
            <person name="Larsen T.O."/>
            <person name="Grigoriev I.V."/>
            <person name="Baker S.E."/>
            <person name="Andersen M.R."/>
            <person name="Nordberg H.P."/>
            <person name="Cantor M.N."/>
            <person name="Hua S.X."/>
        </authorList>
    </citation>
    <scope>NUCLEOTIDE SEQUENCE [LARGE SCALE GENOMIC DNA]</scope>
    <source>
        <strain evidence="6">IBT 19404</strain>
    </source>
</reference>
<dbReference type="SUPFAM" id="SSF52540">
    <property type="entry name" value="P-loop containing nucleoside triphosphate hydrolases"/>
    <property type="match status" value="1"/>
</dbReference>
<feature type="compositionally biased region" description="Low complexity" evidence="2">
    <location>
        <begin position="89"/>
        <end position="102"/>
    </location>
</feature>
<dbReference type="OrthoDB" id="4150765at2759"/>
<dbReference type="Gene3D" id="3.40.50.300">
    <property type="entry name" value="P-loop containing nucleotide triphosphate hydrolases"/>
    <property type="match status" value="1"/>
</dbReference>
<feature type="region of interest" description="Disordered" evidence="2">
    <location>
        <begin position="83"/>
        <end position="186"/>
    </location>
</feature>
<protein>
    <recommendedName>
        <fullName evidence="4">Septin-type G domain-containing protein</fullName>
    </recommendedName>
</protein>
<evidence type="ECO:0000256" key="1">
    <source>
        <dbReference type="RuleBase" id="RU004560"/>
    </source>
</evidence>
<keyword evidence="3" id="KW-0812">Transmembrane</keyword>
<proteinExistence type="inferred from homology"/>
<dbReference type="Proteomes" id="UP000235023">
    <property type="component" value="Unassembled WGS sequence"/>
</dbReference>
<feature type="compositionally biased region" description="Basic and acidic residues" evidence="2">
    <location>
        <begin position="104"/>
        <end position="114"/>
    </location>
</feature>
<keyword evidence="3" id="KW-0472">Membrane</keyword>
<name>A0A2J5HE75_9EURO</name>
<organism evidence="5 6">
    <name type="scientific">Aspergillus taichungensis</name>
    <dbReference type="NCBI Taxonomy" id="482145"/>
    <lineage>
        <taxon>Eukaryota</taxon>
        <taxon>Fungi</taxon>
        <taxon>Dikarya</taxon>
        <taxon>Ascomycota</taxon>
        <taxon>Pezizomycotina</taxon>
        <taxon>Eurotiomycetes</taxon>
        <taxon>Eurotiomycetidae</taxon>
        <taxon>Eurotiales</taxon>
        <taxon>Aspergillaceae</taxon>
        <taxon>Aspergillus</taxon>
        <taxon>Aspergillus subgen. Circumdati</taxon>
    </lineage>
</organism>
<dbReference type="PANTHER" id="PTHR18884">
    <property type="entry name" value="SEPTIN"/>
    <property type="match status" value="1"/>
</dbReference>
<keyword evidence="1" id="KW-0342">GTP-binding</keyword>
<accession>A0A2J5HE75</accession>
<feature type="compositionally biased region" description="Polar residues" evidence="2">
    <location>
        <begin position="41"/>
        <end position="53"/>
    </location>
</feature>
<gene>
    <name evidence="5" type="ORF">BDW42DRAFT_43497</name>
</gene>
<evidence type="ECO:0000256" key="3">
    <source>
        <dbReference type="SAM" id="Phobius"/>
    </source>
</evidence>
<sequence length="739" mass="81318">MMRPPVPDVTLPRSRKSSLEQPPPRSDPHSMTPATFFLARNGSQDGDTASPFSPDNDEYDENSNDNDDVKVLNVSPDYMYGVRSLEDTSSVPVSSSPLGSPVQDDDRSTESRENDGEESLNLSDPGVMPRRKSTLRPSQLFHPPRPSDPNLLISNPTSPRPSTPSNLSNPDDQPSLPSSPASISNHSMRHLDDISITDDLSCQALALGEDDDRDSRPSPKLGPDHVSQLIMPSITMPSRRPFTDRGKSLGRLKLLFAGVSGSGKTSLIRSIVQTCEDIVHVDPLLSEPSSTMSHRSPSSSRFGTPTAGVAEVYASTKPYPPWWSDLEDSRVLRRRRSTGDVILERNICFVDTPANTLSRAGQTDAIIQYMQQQLYRASSSVHLSNHDFQSMLAGNGGLQVDAVIYLLAEDTLPTDVECIRKLCEWTNVIPVISKSDLLTPNQLSSLKSEFRSQTQTAAIQPFVFGDGSAVRADGLETRVPLAVSSAKSSDDEVMDASTLMSPDYVQPLANSELNVLVQQIFDADNVAWIRHSAAKKLAQRQRERPLRWPPGAAGAGALAQTSRPLSTYSPPPSYAISRMSDYTHHEDRLAQARLAKWACDLQRSLQNERERYAALARGDRAVWLTERLGECVVDGSLVPITQTPGYNDLDNPAEKTTSSTGRRSLLARRHSGPETEYYVAPISPHDPLGLIRWSEDLKRRGWTIVQIVGSFGVVGGLAVWLAQTWGLPSRTLSEWRFDY</sequence>
<feature type="compositionally biased region" description="Acidic residues" evidence="2">
    <location>
        <begin position="55"/>
        <end position="66"/>
    </location>
</feature>
<dbReference type="Pfam" id="PF00735">
    <property type="entry name" value="Septin"/>
    <property type="match status" value="1"/>
</dbReference>
<dbReference type="GO" id="GO:0005525">
    <property type="term" value="F:GTP binding"/>
    <property type="evidence" value="ECO:0007669"/>
    <property type="project" value="UniProtKB-KW"/>
</dbReference>
<keyword evidence="6" id="KW-1185">Reference proteome</keyword>
<dbReference type="InterPro" id="IPR030379">
    <property type="entry name" value="G_SEPTIN_dom"/>
</dbReference>
<dbReference type="PROSITE" id="PS51719">
    <property type="entry name" value="G_SEPTIN"/>
    <property type="match status" value="1"/>
</dbReference>
<evidence type="ECO:0000313" key="6">
    <source>
        <dbReference type="Proteomes" id="UP000235023"/>
    </source>
</evidence>
<keyword evidence="3" id="KW-1133">Transmembrane helix</keyword>
<feature type="region of interest" description="Disordered" evidence="2">
    <location>
        <begin position="540"/>
        <end position="569"/>
    </location>
</feature>
<keyword evidence="1" id="KW-0547">Nucleotide-binding</keyword>
<feature type="compositionally biased region" description="Polar residues" evidence="2">
    <location>
        <begin position="171"/>
        <end position="186"/>
    </location>
</feature>